<accession>A0A381L156</accession>
<gene>
    <name evidence="2" type="ORF">BGT96224V2_LOCUS896</name>
</gene>
<dbReference type="EMBL" id="UIGY01000001">
    <property type="protein sequence ID" value="SUZ07150.1"/>
    <property type="molecule type" value="Genomic_DNA"/>
</dbReference>
<evidence type="ECO:0000313" key="2">
    <source>
        <dbReference type="EMBL" id="SUZ07150.1"/>
    </source>
</evidence>
<proteinExistence type="predicted"/>
<organism evidence="2">
    <name type="scientific">Blumeria graminis f. sp. tritici 96224</name>
    <dbReference type="NCBI Taxonomy" id="1268274"/>
    <lineage>
        <taxon>Eukaryota</taxon>
        <taxon>Fungi</taxon>
        <taxon>Dikarya</taxon>
        <taxon>Ascomycota</taxon>
        <taxon>Pezizomycotina</taxon>
        <taxon>Leotiomycetes</taxon>
        <taxon>Erysiphales</taxon>
        <taxon>Erysiphaceae</taxon>
        <taxon>Blumeria</taxon>
    </lineage>
</organism>
<feature type="signal peptide" evidence="1">
    <location>
        <begin position="1"/>
        <end position="20"/>
    </location>
</feature>
<keyword evidence="1" id="KW-0732">Signal</keyword>
<sequence>MKFLSAASLAAFSGLQLLAAAFGPDAHFLCSQDHKIYISEIHQQENRKYYTAAEPNDPRGPNGEQYSAHRFTREGFNGETIRYLIQPAIEYPHNRVFDKIEGDWRPCLYHES</sequence>
<dbReference type="AlphaFoldDB" id="A0A381L156"/>
<name>A0A381L156_BLUGR</name>
<evidence type="ECO:0000256" key="1">
    <source>
        <dbReference type="SAM" id="SignalP"/>
    </source>
</evidence>
<feature type="chain" id="PRO_5016954440" evidence="1">
    <location>
        <begin position="21"/>
        <end position="112"/>
    </location>
</feature>
<protein>
    <submittedName>
        <fullName evidence="2">BgtE-20032</fullName>
    </submittedName>
</protein>
<reference evidence="2" key="1">
    <citation type="submission" date="2018-07" db="EMBL/GenBank/DDBJ databases">
        <authorList>
            <person name="Quirk P.G."/>
            <person name="Krulwich T.A."/>
        </authorList>
    </citation>
    <scope>NUCLEOTIDE SEQUENCE</scope>
    <source>
        <strain evidence="2">96224</strain>
    </source>
</reference>